<comment type="subcellular location">
    <subcellularLocation>
        <location evidence="1">Mitochondrion inner membrane</location>
    </subcellularLocation>
</comment>
<dbReference type="RefSeq" id="XP_028882906.1">
    <property type="nucleotide sequence ID" value="XM_029025923.1"/>
</dbReference>
<evidence type="ECO:0000256" key="7">
    <source>
        <dbReference type="SAM" id="SignalP"/>
    </source>
</evidence>
<dbReference type="Gene3D" id="1.10.287.110">
    <property type="entry name" value="DnaJ domain"/>
    <property type="match status" value="1"/>
</dbReference>
<keyword evidence="4" id="KW-1133">Transmembrane helix</keyword>
<comment type="caution">
    <text evidence="8">The sequence shown here is derived from an EMBL/GenBank/DDBJ whole genome shotgun (WGS) entry which is preliminary data.</text>
</comment>
<evidence type="ECO:0000313" key="9">
    <source>
        <dbReference type="Proteomes" id="UP000192257"/>
    </source>
</evidence>
<protein>
    <recommendedName>
        <fullName evidence="10">J domain-containing protein</fullName>
    </recommendedName>
</protein>
<evidence type="ECO:0000256" key="3">
    <source>
        <dbReference type="ARBA" id="ARBA00022792"/>
    </source>
</evidence>
<evidence type="ECO:0008006" key="10">
    <source>
        <dbReference type="Google" id="ProtNLM"/>
    </source>
</evidence>
<evidence type="ECO:0000256" key="4">
    <source>
        <dbReference type="ARBA" id="ARBA00022989"/>
    </source>
</evidence>
<proteinExistence type="predicted"/>
<evidence type="ECO:0000313" key="8">
    <source>
        <dbReference type="EMBL" id="ORC88840.1"/>
    </source>
</evidence>
<evidence type="ECO:0000256" key="5">
    <source>
        <dbReference type="ARBA" id="ARBA00023128"/>
    </source>
</evidence>
<dbReference type="STRING" id="67003.A0A1X0NXI1"/>
<dbReference type="Proteomes" id="UP000192257">
    <property type="component" value="Unassembled WGS sequence"/>
</dbReference>
<accession>A0A1X0NXI1</accession>
<feature type="chain" id="PRO_5013162729" description="J domain-containing protein" evidence="7">
    <location>
        <begin position="18"/>
        <end position="121"/>
    </location>
</feature>
<keyword evidence="7" id="KW-0732">Signal</keyword>
<evidence type="ECO:0000256" key="1">
    <source>
        <dbReference type="ARBA" id="ARBA00004273"/>
    </source>
</evidence>
<dbReference type="GO" id="GO:0001671">
    <property type="term" value="F:ATPase activator activity"/>
    <property type="evidence" value="ECO:0007669"/>
    <property type="project" value="TreeGrafter"/>
</dbReference>
<keyword evidence="6" id="KW-0472">Membrane</keyword>
<keyword evidence="3" id="KW-0999">Mitochondrion inner membrane</keyword>
<dbReference type="PANTHER" id="PTHR12763:SF28">
    <property type="entry name" value="GEO10507P1-RELATED"/>
    <property type="match status" value="1"/>
</dbReference>
<keyword evidence="5" id="KW-0496">Mitochondrion</keyword>
<evidence type="ECO:0000256" key="6">
    <source>
        <dbReference type="ARBA" id="ARBA00023136"/>
    </source>
</evidence>
<dbReference type="GO" id="GO:0001405">
    <property type="term" value="C:PAM complex, Tim23 associated import motor"/>
    <property type="evidence" value="ECO:0007669"/>
    <property type="project" value="TreeGrafter"/>
</dbReference>
<dbReference type="GO" id="GO:0030150">
    <property type="term" value="P:protein import into mitochondrial matrix"/>
    <property type="evidence" value="ECO:0007669"/>
    <property type="project" value="TreeGrafter"/>
</dbReference>
<sequence length="121" mass="13433">MAAPLTAMLLLAGAYYAARLAPRVAQRVAMAQGGTAAASAFHTHQPYRRYESSFESVMSEREALLLLGFSEKVADATFTRPSEQEVKEHYYKLMKKLHSDVDGSPFVAAKLNEARDLLIKR</sequence>
<reference evidence="8 9" key="1">
    <citation type="submission" date="2017-03" db="EMBL/GenBank/DDBJ databases">
        <title>An alternative strategy for trypanosome survival in the mammalian bloodstream revealed through genome and transcriptome analysis of the ubiquitous bovine parasite Trypanosoma (Megatrypanum) theileri.</title>
        <authorList>
            <person name="Kelly S."/>
            <person name="Ivens A."/>
            <person name="Mott A."/>
            <person name="O'Neill E."/>
            <person name="Emms D."/>
            <person name="Macleod O."/>
            <person name="Voorheis P."/>
            <person name="Matthews J."/>
            <person name="Matthews K."/>
            <person name="Carrington M."/>
        </authorList>
    </citation>
    <scope>NUCLEOTIDE SEQUENCE [LARGE SCALE GENOMIC DNA]</scope>
    <source>
        <strain evidence="8">Edinburgh</strain>
    </source>
</reference>
<dbReference type="OrthoDB" id="240298at2759"/>
<organism evidence="8 9">
    <name type="scientific">Trypanosoma theileri</name>
    <dbReference type="NCBI Taxonomy" id="67003"/>
    <lineage>
        <taxon>Eukaryota</taxon>
        <taxon>Discoba</taxon>
        <taxon>Euglenozoa</taxon>
        <taxon>Kinetoplastea</taxon>
        <taxon>Metakinetoplastina</taxon>
        <taxon>Trypanosomatida</taxon>
        <taxon>Trypanosomatidae</taxon>
        <taxon>Trypanosoma</taxon>
    </lineage>
</organism>
<keyword evidence="9" id="KW-1185">Reference proteome</keyword>
<dbReference type="InterPro" id="IPR036869">
    <property type="entry name" value="J_dom_sf"/>
</dbReference>
<dbReference type="SUPFAM" id="SSF46565">
    <property type="entry name" value="Chaperone J-domain"/>
    <property type="match status" value="1"/>
</dbReference>
<dbReference type="GeneID" id="39985703"/>
<evidence type="ECO:0000256" key="2">
    <source>
        <dbReference type="ARBA" id="ARBA00022692"/>
    </source>
</evidence>
<keyword evidence="2" id="KW-0812">Transmembrane</keyword>
<name>A0A1X0NXI1_9TRYP</name>
<dbReference type="EMBL" id="NBCO01000015">
    <property type="protein sequence ID" value="ORC88840.1"/>
    <property type="molecule type" value="Genomic_DNA"/>
</dbReference>
<dbReference type="VEuPathDB" id="TriTrypDB:TM35_000152710"/>
<gene>
    <name evidence="8" type="ORF">TM35_000152710</name>
</gene>
<dbReference type="AlphaFoldDB" id="A0A1X0NXI1"/>
<dbReference type="PANTHER" id="PTHR12763">
    <property type="match status" value="1"/>
</dbReference>
<feature type="signal peptide" evidence="7">
    <location>
        <begin position="1"/>
        <end position="17"/>
    </location>
</feature>